<comment type="caution">
    <text evidence="2">The sequence shown here is derived from an EMBL/GenBank/DDBJ whole genome shotgun (WGS) entry which is preliminary data.</text>
</comment>
<reference evidence="2 3" key="1">
    <citation type="submission" date="2017-11" db="EMBL/GenBank/DDBJ databases">
        <title>Comparitive Functional Genomics of Dry Heat Resistant strains isolated from the Viking Spacecraft.</title>
        <authorList>
            <person name="Seuylemezian A."/>
            <person name="Cooper K."/>
            <person name="Vaishampayan P."/>
        </authorList>
    </citation>
    <scope>NUCLEOTIDE SEQUENCE [LARGE SCALE GENOMIC DNA]</scope>
    <source>
        <strain evidence="2 3">V1-29</strain>
    </source>
</reference>
<dbReference type="PANTHER" id="PTHR30336:SF4">
    <property type="entry name" value="ENVELOPE BIOGENESIS FACTOR ELYC"/>
    <property type="match status" value="1"/>
</dbReference>
<sequence>MMYRYSHKPVPEQADYVIVLGARVKEDGPSLTLQARINAAAGYLSENQKTKAIVSGGKGLDEPVSEAQAMKEGLESAGIDETRIILEPRAKTTYENIKYSKKLIRSKRDTVLLVTNDFHIYRSVQMAKKQGMTVKGLPAPTPLIAVPKSFIREYLAITKYLITGKM</sequence>
<dbReference type="Pfam" id="PF02698">
    <property type="entry name" value="DUF218"/>
    <property type="match status" value="1"/>
</dbReference>
<gene>
    <name evidence="2" type="ORF">CUU66_18000</name>
</gene>
<dbReference type="GO" id="GO:0043164">
    <property type="term" value="P:Gram-negative-bacterium-type cell wall biogenesis"/>
    <property type="evidence" value="ECO:0007669"/>
    <property type="project" value="TreeGrafter"/>
</dbReference>
<accession>A0A2N5M2J8</accession>
<dbReference type="InterPro" id="IPR051599">
    <property type="entry name" value="Cell_Envelope_Assoc"/>
</dbReference>
<evidence type="ECO:0000259" key="1">
    <source>
        <dbReference type="Pfam" id="PF02698"/>
    </source>
</evidence>
<dbReference type="Gene3D" id="3.40.50.620">
    <property type="entry name" value="HUPs"/>
    <property type="match status" value="1"/>
</dbReference>
<organism evidence="2 3">
    <name type="scientific">Peribacillus deserti</name>
    <dbReference type="NCBI Taxonomy" id="673318"/>
    <lineage>
        <taxon>Bacteria</taxon>
        <taxon>Bacillati</taxon>
        <taxon>Bacillota</taxon>
        <taxon>Bacilli</taxon>
        <taxon>Bacillales</taxon>
        <taxon>Bacillaceae</taxon>
        <taxon>Peribacillus</taxon>
    </lineage>
</organism>
<dbReference type="InterPro" id="IPR003848">
    <property type="entry name" value="DUF218"/>
</dbReference>
<dbReference type="Proteomes" id="UP000234748">
    <property type="component" value="Unassembled WGS sequence"/>
</dbReference>
<protein>
    <submittedName>
        <fullName evidence="2">Cytoplasmic protein</fullName>
    </submittedName>
</protein>
<name>A0A2N5M2J8_9BACI</name>
<evidence type="ECO:0000313" key="2">
    <source>
        <dbReference type="EMBL" id="PLT28589.1"/>
    </source>
</evidence>
<keyword evidence="3" id="KW-1185">Reference proteome</keyword>
<evidence type="ECO:0000313" key="3">
    <source>
        <dbReference type="Proteomes" id="UP000234748"/>
    </source>
</evidence>
<feature type="domain" description="DUF218" evidence="1">
    <location>
        <begin position="15"/>
        <end position="155"/>
    </location>
</feature>
<dbReference type="AlphaFoldDB" id="A0A2N5M2J8"/>
<dbReference type="OrthoDB" id="9782395at2"/>
<dbReference type="CDD" id="cd06259">
    <property type="entry name" value="YdcF-like"/>
    <property type="match status" value="1"/>
</dbReference>
<proteinExistence type="predicted"/>
<dbReference type="EMBL" id="PGUY01000057">
    <property type="protein sequence ID" value="PLT28589.1"/>
    <property type="molecule type" value="Genomic_DNA"/>
</dbReference>
<dbReference type="InterPro" id="IPR014729">
    <property type="entry name" value="Rossmann-like_a/b/a_fold"/>
</dbReference>
<dbReference type="GO" id="GO:0005886">
    <property type="term" value="C:plasma membrane"/>
    <property type="evidence" value="ECO:0007669"/>
    <property type="project" value="TreeGrafter"/>
</dbReference>
<dbReference type="GO" id="GO:0000270">
    <property type="term" value="P:peptidoglycan metabolic process"/>
    <property type="evidence" value="ECO:0007669"/>
    <property type="project" value="TreeGrafter"/>
</dbReference>
<dbReference type="PANTHER" id="PTHR30336">
    <property type="entry name" value="INNER MEMBRANE PROTEIN, PROBABLE PERMEASE"/>
    <property type="match status" value="1"/>
</dbReference>